<dbReference type="InterPro" id="IPR051231">
    <property type="entry name" value="SOSS-B"/>
</dbReference>
<proteinExistence type="inferred from homology"/>
<evidence type="ECO:0000256" key="2">
    <source>
        <dbReference type="ARBA" id="ARBA00022723"/>
    </source>
</evidence>
<keyword evidence="3" id="KW-0863">Zinc-finger</keyword>
<dbReference type="Proteomes" id="UP000070035">
    <property type="component" value="Unassembled WGS sequence"/>
</dbReference>
<keyword evidence="8" id="KW-1185">Reference proteome</keyword>
<sequence>MGLRMSPDFDQIVQEVMEEAGVNREELLEKIKEKQEELGGFITPEGAATIVARSYGVIPEREEPEVRKLRIGDLSTGMSNIDIIGRVVRIYEVREFERRDGSKGQVSNLVIQDDTGRIRVALWGKQTLLVTEEELEKGAPIQLQGAYVKKGFSGNPEVNIGQRGKITIDPEDERVEDLPTLPETKVKISELSPDLQDVDLVGRVIAITEPRTFERSDESTGKVASLMIVDETGQTRVSLWDEKTDLVKKISQGDAIKIENAYVRTGLRDKPEIHVGWRGRVILSPPSSEVSELPEFEVKLLKVEEVEPNMPILDIAARVRRIFEPKEFERDDGSKGKVMNLILADETGTIRASFWGDMVEKGQKLSPGDVTVIRSARSKMGWGNRPEIQVGGRAKIEVNPEDIEVEELESARVNLGELEPGLDTLEAVGRVVEVSEPREFTRQDGSKGKVASLTIGDQSGISKVTLWGEKTSFLSDLSIGDVIRLEDCYSTVGIQGQPEIHVGSQGNLEIDPSADKELPPLEELKEELGAVERVEISELTEEGRQVQVQGTVVHIFHRRPIFDICPECGRSLGSVDSSLMCEECGKVVTPEHRVVVSMVVDDGTGNLRAVAFGKVGERLLGKTADEIFQAFQESSDISEVYEEFDLAGRELIIIGTTRRDKYFDQMEIRINDTESPHPEREVKRLLEKIRT</sequence>
<dbReference type="GO" id="GO:0003697">
    <property type="term" value="F:single-stranded DNA binding"/>
    <property type="evidence" value="ECO:0007669"/>
    <property type="project" value="InterPro"/>
</dbReference>
<accession>A0A133V7X1</accession>
<protein>
    <recommendedName>
        <fullName evidence="6">Replication factor A C-terminal domain-containing protein</fullName>
    </recommendedName>
</protein>
<dbReference type="PROSITE" id="PS50935">
    <property type="entry name" value="SSB"/>
    <property type="match status" value="1"/>
</dbReference>
<keyword evidence="2" id="KW-0479">Metal-binding</keyword>
<dbReference type="GO" id="GO:0010212">
    <property type="term" value="P:response to ionizing radiation"/>
    <property type="evidence" value="ECO:0007669"/>
    <property type="project" value="TreeGrafter"/>
</dbReference>
<feature type="domain" description="Replication factor A C-terminal" evidence="6">
    <location>
        <begin position="547"/>
        <end position="671"/>
    </location>
</feature>
<dbReference type="InterPro" id="IPR000424">
    <property type="entry name" value="Primosome_PriB/ssb"/>
</dbReference>
<evidence type="ECO:0000256" key="1">
    <source>
        <dbReference type="ARBA" id="ARBA00005690"/>
    </source>
</evidence>
<dbReference type="PATRIC" id="fig|1698274.3.peg.28"/>
<evidence type="ECO:0000256" key="3">
    <source>
        <dbReference type="ARBA" id="ARBA00022771"/>
    </source>
</evidence>
<comment type="caution">
    <text evidence="7">The sequence shown here is derived from an EMBL/GenBank/DDBJ whole genome shotgun (WGS) entry which is preliminary data.</text>
</comment>
<organism evidence="7 8">
    <name type="scientific">candidate division MSBL1 archaeon SCGC-AAA261F17</name>
    <dbReference type="NCBI Taxonomy" id="1698274"/>
    <lineage>
        <taxon>Archaea</taxon>
        <taxon>Methanobacteriati</taxon>
        <taxon>Methanobacteriota</taxon>
        <taxon>candidate division MSBL1</taxon>
    </lineage>
</organism>
<dbReference type="CDD" id="cd04491">
    <property type="entry name" value="SoSSB_OBF"/>
    <property type="match status" value="4"/>
</dbReference>
<dbReference type="GO" id="GO:0008270">
    <property type="term" value="F:zinc ion binding"/>
    <property type="evidence" value="ECO:0007669"/>
    <property type="project" value="UniProtKB-KW"/>
</dbReference>
<dbReference type="InterPro" id="IPR047192">
    <property type="entry name" value="Euk_RPA1_DBD_C"/>
</dbReference>
<dbReference type="InterPro" id="IPR013955">
    <property type="entry name" value="Rep_factor-A_C"/>
</dbReference>
<evidence type="ECO:0000313" key="7">
    <source>
        <dbReference type="EMBL" id="KXB02526.1"/>
    </source>
</evidence>
<dbReference type="Gene3D" id="2.40.50.140">
    <property type="entry name" value="Nucleic acid-binding proteins"/>
    <property type="match status" value="5"/>
</dbReference>
<dbReference type="Pfam" id="PF08646">
    <property type="entry name" value="Rep_fac-A_C"/>
    <property type="match status" value="1"/>
</dbReference>
<name>A0A133V7X1_9EURY</name>
<dbReference type="InterPro" id="IPR018716">
    <property type="entry name" value="DUF2240"/>
</dbReference>
<dbReference type="SUPFAM" id="SSF50249">
    <property type="entry name" value="Nucleic acid-binding proteins"/>
    <property type="match status" value="5"/>
</dbReference>
<dbReference type="PANTHER" id="PTHR13356">
    <property type="entry name" value="OB FOLD NUCLEIC ACID BINDING PROTEIN-RELATED"/>
    <property type="match status" value="1"/>
</dbReference>
<dbReference type="CDD" id="cd04476">
    <property type="entry name" value="RPA1_DBD_C"/>
    <property type="match status" value="1"/>
</dbReference>
<keyword evidence="4" id="KW-0862">Zinc</keyword>
<comment type="similarity">
    <text evidence="1">Belongs to the replication factor A protein 1 family.</text>
</comment>
<evidence type="ECO:0000256" key="5">
    <source>
        <dbReference type="ARBA" id="ARBA00023125"/>
    </source>
</evidence>
<dbReference type="EMBL" id="LHXY01000001">
    <property type="protein sequence ID" value="KXB02526.1"/>
    <property type="molecule type" value="Genomic_DNA"/>
</dbReference>
<dbReference type="AlphaFoldDB" id="A0A133V7X1"/>
<evidence type="ECO:0000259" key="6">
    <source>
        <dbReference type="Pfam" id="PF08646"/>
    </source>
</evidence>
<dbReference type="Pfam" id="PF09999">
    <property type="entry name" value="DUF2240"/>
    <property type="match status" value="1"/>
</dbReference>
<dbReference type="PANTHER" id="PTHR13356:SF0">
    <property type="entry name" value="SOSS COMPLEX SUBUNIT B HOMOLOG"/>
    <property type="match status" value="1"/>
</dbReference>
<reference evidence="7 8" key="1">
    <citation type="journal article" date="2016" name="Sci. Rep.">
        <title>Metabolic traits of an uncultured archaeal lineage -MSBL1- from brine pools of the Red Sea.</title>
        <authorList>
            <person name="Mwirichia R."/>
            <person name="Alam I."/>
            <person name="Rashid M."/>
            <person name="Vinu M."/>
            <person name="Ba-Alawi W."/>
            <person name="Anthony Kamau A."/>
            <person name="Kamanda Ngugi D."/>
            <person name="Goker M."/>
            <person name="Klenk H.P."/>
            <person name="Bajic V."/>
            <person name="Stingl U."/>
        </authorList>
    </citation>
    <scope>NUCLEOTIDE SEQUENCE [LARGE SCALE GENOMIC DNA]</scope>
    <source>
        <strain evidence="7">SCGC-AAA261F17</strain>
    </source>
</reference>
<evidence type="ECO:0000313" key="8">
    <source>
        <dbReference type="Proteomes" id="UP000070035"/>
    </source>
</evidence>
<keyword evidence="5" id="KW-0238">DNA-binding</keyword>
<evidence type="ECO:0000256" key="4">
    <source>
        <dbReference type="ARBA" id="ARBA00022833"/>
    </source>
</evidence>
<gene>
    <name evidence="7" type="ORF">AKJ44_00130</name>
</gene>
<dbReference type="GO" id="GO:0000724">
    <property type="term" value="P:double-strand break repair via homologous recombination"/>
    <property type="evidence" value="ECO:0007669"/>
    <property type="project" value="TreeGrafter"/>
</dbReference>
<dbReference type="InterPro" id="IPR012340">
    <property type="entry name" value="NA-bd_OB-fold"/>
</dbReference>